<accession>A0ABW4ZRK9</accession>
<dbReference type="EMBL" id="JBHUHZ010000003">
    <property type="protein sequence ID" value="MFD2164217.1"/>
    <property type="molecule type" value="Genomic_DNA"/>
</dbReference>
<comment type="caution">
    <text evidence="1">The sequence shown here is derived from an EMBL/GenBank/DDBJ whole genome shotgun (WGS) entry which is preliminary data.</text>
</comment>
<evidence type="ECO:0008006" key="3">
    <source>
        <dbReference type="Google" id="ProtNLM"/>
    </source>
</evidence>
<gene>
    <name evidence="1" type="ORF">ACFSJU_17540</name>
</gene>
<protein>
    <recommendedName>
        <fullName evidence="3">Fimbrillin-A associated anchor protein Mfa1 and Mfa2</fullName>
    </recommendedName>
</protein>
<sequence length="296" mass="32010">MKNLLPALALSCSILFACQKKDDPSPADTSQLTEVTFAVSDFSQSDAAINKSTASISALGDTLRNHADYLYAYIFSSNGSAAPVYLEQTSASATFGTLSASLTPGPYIAVFVASRLPTNFNGITRYSSLSMQPGMDDIFITNQFSFTVGTEAKTESVRLTRWTGAVEVNIEDAIPTNASKIVIETPDDSSGWVFSAGQYTGADNTFSSKEFVLTSADKGQMNRKFLMYIFNQSSGMTFKIKAFDSQNILIAEKTVNNVSVQRNRKTLLSGKLFSSTTSFSITVNPYWAAPGNIVSF</sequence>
<dbReference type="PROSITE" id="PS51257">
    <property type="entry name" value="PROKAR_LIPOPROTEIN"/>
    <property type="match status" value="1"/>
</dbReference>
<name>A0ABW4ZRK9_9SPHI</name>
<dbReference type="RefSeq" id="WP_255904336.1">
    <property type="nucleotide sequence ID" value="NZ_JAFMZO010000004.1"/>
</dbReference>
<keyword evidence="2" id="KW-1185">Reference proteome</keyword>
<evidence type="ECO:0000313" key="1">
    <source>
        <dbReference type="EMBL" id="MFD2164217.1"/>
    </source>
</evidence>
<evidence type="ECO:0000313" key="2">
    <source>
        <dbReference type="Proteomes" id="UP001597387"/>
    </source>
</evidence>
<organism evidence="1 2">
    <name type="scientific">Paradesertivirga mongoliensis</name>
    <dbReference type="NCBI Taxonomy" id="2100740"/>
    <lineage>
        <taxon>Bacteria</taxon>
        <taxon>Pseudomonadati</taxon>
        <taxon>Bacteroidota</taxon>
        <taxon>Sphingobacteriia</taxon>
        <taxon>Sphingobacteriales</taxon>
        <taxon>Sphingobacteriaceae</taxon>
        <taxon>Paradesertivirga</taxon>
    </lineage>
</organism>
<dbReference type="Proteomes" id="UP001597387">
    <property type="component" value="Unassembled WGS sequence"/>
</dbReference>
<proteinExistence type="predicted"/>
<reference evidence="2" key="1">
    <citation type="journal article" date="2019" name="Int. J. Syst. Evol. Microbiol.">
        <title>The Global Catalogue of Microorganisms (GCM) 10K type strain sequencing project: providing services to taxonomists for standard genome sequencing and annotation.</title>
        <authorList>
            <consortium name="The Broad Institute Genomics Platform"/>
            <consortium name="The Broad Institute Genome Sequencing Center for Infectious Disease"/>
            <person name="Wu L."/>
            <person name="Ma J."/>
        </authorList>
    </citation>
    <scope>NUCLEOTIDE SEQUENCE [LARGE SCALE GENOMIC DNA]</scope>
    <source>
        <strain evidence="2">KCTC 42217</strain>
    </source>
</reference>